<feature type="transmembrane region" description="Helical" evidence="8">
    <location>
        <begin position="473"/>
        <end position="495"/>
    </location>
</feature>
<evidence type="ECO:0000256" key="1">
    <source>
        <dbReference type="ARBA" id="ARBA00004123"/>
    </source>
</evidence>
<protein>
    <submittedName>
        <fullName evidence="9">Uncharacterized protein</fullName>
    </submittedName>
</protein>
<evidence type="ECO:0000313" key="10">
    <source>
        <dbReference type="Proteomes" id="UP000515550"/>
    </source>
</evidence>
<evidence type="ECO:0000256" key="4">
    <source>
        <dbReference type="ARBA" id="ARBA00023159"/>
    </source>
</evidence>
<accession>A0A6V7SKU1</accession>
<comment type="similarity">
    <text evidence="2">Belongs to the Mediator complex subunit 31 family.</text>
</comment>
<organism evidence="9 10">
    <name type="scientific">Plasmodium vinckei brucechwatti</name>
    <dbReference type="NCBI Taxonomy" id="119398"/>
    <lineage>
        <taxon>Eukaryota</taxon>
        <taxon>Sar</taxon>
        <taxon>Alveolata</taxon>
        <taxon>Apicomplexa</taxon>
        <taxon>Aconoidasida</taxon>
        <taxon>Haemosporida</taxon>
        <taxon>Plasmodiidae</taxon>
        <taxon>Plasmodium</taxon>
        <taxon>Plasmodium (Vinckeia)</taxon>
    </lineage>
</organism>
<dbReference type="EMBL" id="LR865391">
    <property type="protein sequence ID" value="CAD2099660.1"/>
    <property type="molecule type" value="Genomic_DNA"/>
</dbReference>
<keyword evidence="5" id="KW-0804">Transcription</keyword>
<keyword evidence="3" id="KW-0805">Transcription regulation</keyword>
<dbReference type="GO" id="GO:0006355">
    <property type="term" value="P:regulation of DNA-templated transcription"/>
    <property type="evidence" value="ECO:0007669"/>
    <property type="project" value="InterPro"/>
</dbReference>
<dbReference type="InterPro" id="IPR038089">
    <property type="entry name" value="Med31_sf"/>
</dbReference>
<evidence type="ECO:0000256" key="3">
    <source>
        <dbReference type="ARBA" id="ARBA00023015"/>
    </source>
</evidence>
<dbReference type="InterPro" id="IPR008831">
    <property type="entry name" value="Mediator_Med31"/>
</dbReference>
<proteinExistence type="inferred from homology"/>
<keyword evidence="7" id="KW-0175">Coiled coil</keyword>
<dbReference type="Proteomes" id="UP000515550">
    <property type="component" value="Chromosome PVBDA_13"/>
</dbReference>
<dbReference type="VEuPathDB" id="PlasmoDB:PVBDA_1300410"/>
<reference evidence="9 10" key="1">
    <citation type="submission" date="2020-08" db="EMBL/GenBank/DDBJ databases">
        <authorList>
            <person name="Ramaprasad A."/>
        </authorList>
    </citation>
    <scope>NUCLEOTIDE SEQUENCE [LARGE SCALE GENOMIC DNA]</scope>
</reference>
<keyword evidence="8" id="KW-0472">Membrane</keyword>
<dbReference type="Pfam" id="PF05669">
    <property type="entry name" value="Med31"/>
    <property type="match status" value="1"/>
</dbReference>
<dbReference type="Gene3D" id="1.10.10.1340">
    <property type="entry name" value="Mediator of RNA polymerase II, submodule Med31 (Soh1)"/>
    <property type="match status" value="1"/>
</dbReference>
<comment type="subcellular location">
    <subcellularLocation>
        <location evidence="1">Nucleus</location>
    </subcellularLocation>
</comment>
<feature type="coiled-coil region" evidence="7">
    <location>
        <begin position="1181"/>
        <end position="1209"/>
    </location>
</feature>
<keyword evidence="4" id="KW-0010">Activator</keyword>
<evidence type="ECO:0000256" key="6">
    <source>
        <dbReference type="ARBA" id="ARBA00023242"/>
    </source>
</evidence>
<evidence type="ECO:0000313" key="9">
    <source>
        <dbReference type="EMBL" id="CAD2099660.1"/>
    </source>
</evidence>
<keyword evidence="8" id="KW-1133">Transmembrane helix</keyword>
<dbReference type="GO" id="GO:0003712">
    <property type="term" value="F:transcription coregulator activity"/>
    <property type="evidence" value="ECO:0007669"/>
    <property type="project" value="InterPro"/>
</dbReference>
<dbReference type="GO" id="GO:0016592">
    <property type="term" value="C:mediator complex"/>
    <property type="evidence" value="ECO:0007669"/>
    <property type="project" value="InterPro"/>
</dbReference>
<evidence type="ECO:0000256" key="7">
    <source>
        <dbReference type="SAM" id="Coils"/>
    </source>
</evidence>
<gene>
    <name evidence="9" type="ORF">PVBDA_1300410</name>
</gene>
<name>A0A6V7SKU1_PLAVN</name>
<sequence length="1484" mass="177617">MMLSKMEDNKIEKLKTEENKKVYILHKNYREGLFENKLRFETELEFVQSLSNIEYIKYLYDNKYFNDKNFLNYLKYLNYWRRFYLNSEMKIRNNAIIKVYYANGIHCKWPKYYSNENRVNRSDCIKIVSGKNDKYLDCKKQINHKLKGITNYYTRNEKKHILKSIYENIRLQKNELSDEMLKYYMEDEDIKKVLENEKIYDDNSKIVRIKEIEKKEEELITKFNSFYDLLYFSIENLKRQNKIPTKMNIESNTENDFLDPNLYNNVFYKNHELIVNNLEIIKKFLIFMDKNLSTYNITSSSFKLYFCLNKFVIYFFNYFFQYVNYLDLNLLLKYCYLYIKLNLFENSLILYNQKKRKSEKLYHANISDEDIFEITKNNNNVALKLLSIIADKKGYHELLDLCELYMLYFRKTNINKFIQIVCETNFESKEGNDNIRTLRNEHVDKIDNGFINAIPRHTYGRSHGTLMHKHNDYFICLYFNFLFLLNKIIGNYTLFLPKMNKQAYHLLDCVGVLCEQIFEGENGGEKKIRYLLSLLNSVSVEKYIIINNHSNDYYLYGKNKNKNMKNAIFLNSEYDDEAVIKKSNENNVTNVINSCKDKNSSNSKELNDNENKIIKKQCSYEDLLLNVYKNTHNNVISLFENMAHYFILEDCDSILKFLQIIYMTRYMNMYNINILFYSIWLNSTFFKTYQVKNVLFFLSLFKSSFVIKGMDLQRSIYNWYNKQLIFYLRKRLEGYFENNTLEASIKSIFVLSDLISYNKVIKKILLRKLVMINFNKITPTIFCQLFFLLNKLRFNASNKLFCEIFLKHYKKVINSLTYMETLDLIKNIEYLIPKKKRKIFVIMILHFFRKLEHNNLISYTNDTTPISLNHVFKLINIINKFKLYEYCNKIYFNPLYQLIFAATNMNYMGYNQNNRFTVSKDILNALHKNSNYSFMSKNNKTVLIDKSYKINEKIKNKEHTKSLVSSEIERIGDYDNNKGVELAYQNSIINEFSVNLDYVKNMGIKLELLRTSQILDLIFFNINTKKNVILISEIYTDLFYRIIRNCYFSKKELSLSFRSIWMSRIFHLDFLGALIDTIKNNIKIVDTSIFSLDILLCLCTYKHEKLDESLVITLFNILFEDIDRILKNVKNQILFYYCLIFLELYYPFIFLKVIKKQINVGRYKDASIQLDYEKGNISHIVKEIKNNYKENMENNIKEKNEIANKIFNTPHVLENINGTHIVDILKYIKQIFFLQQKKCAHSYELIKFYEVLDKLNITKMKFSNIPNVFFKNYEINDLFVLHIYFPQLKFAILFTKKGIMGNSGNNKKKRISSIIENDNMNMFQLNGDKCVKEIKNGNLNYTIDGTNDDNNRNNVEGSLAVKSNSNDDNKVSSTNPFYIKNHYIDMNSPFFDDSYEKSMEIMAQKLYLYKNYKINIMVIPMEKVIYFFKMLDKEKQNCIINESNYVFDNVYNQILNTKKINNNLEGMNIVGSLVKKQLQYIFSL</sequence>
<keyword evidence="8" id="KW-0812">Transmembrane</keyword>
<evidence type="ECO:0000256" key="2">
    <source>
        <dbReference type="ARBA" id="ARBA00006378"/>
    </source>
</evidence>
<evidence type="ECO:0000256" key="5">
    <source>
        <dbReference type="ARBA" id="ARBA00023163"/>
    </source>
</evidence>
<evidence type="ECO:0000256" key="8">
    <source>
        <dbReference type="SAM" id="Phobius"/>
    </source>
</evidence>
<dbReference type="PANTHER" id="PTHR13186">
    <property type="entry name" value="MEDIATOR OF RNA POLYMERASE II TRANSCRIPTION SUBUNIT 31"/>
    <property type="match status" value="1"/>
</dbReference>
<keyword evidence="6" id="KW-0539">Nucleus</keyword>
<feature type="transmembrane region" description="Helical" evidence="8">
    <location>
        <begin position="1134"/>
        <end position="1154"/>
    </location>
</feature>